<feature type="compositionally biased region" description="Low complexity" evidence="1">
    <location>
        <begin position="316"/>
        <end position="330"/>
    </location>
</feature>
<protein>
    <submittedName>
        <fullName evidence="2">Uncharacterized protein</fullName>
    </submittedName>
</protein>
<feature type="region of interest" description="Disordered" evidence="1">
    <location>
        <begin position="501"/>
        <end position="521"/>
    </location>
</feature>
<sequence>MRPQISTPAKATGLVRRHNLTTNAPGKIPNRPGMNLNLSGDLFGGGGGSFPGSSHSNHSDHGHHNQPSPGPSQLQVIYQLNQVHNYSPSMPTSPEGAIPNIPTQLFAQQQNERAEQRAARISPVPEEEDTRHSDDDNAEDVTQDKRCIQQARPKVIEYAANPILSVLPKPRPQLRSSAPGTSAVGLGEMTGSHAMTGGPSALANQRSLQPAQRPQMAQQAPHTTHQTYEPRGEGHFRQESLAHQSNYSKPSNHFAPNLNASEIDFGFDNFEADFNAFSHQLHQAQTHHKHAVQDDANGPSGLGQPSTASNNSMQQPHATRAAEPAAAPVPTQLDFGESNPFTQAEPLAFPAAEANHDVLARSAKRKYANPEDDPTHVETFDDLDVSQFKTPSQPKATAPKVTWCCTPTLAADSQGYFHAPKFSTPFDPLEGISLDDLWNRAAKSSEESQHSNSVAYDDYSKEVVVNMKAYMAETFTKFDTLTATANTALASKKIVTLLHTEARQKAHDDEPPTKRARTELD</sequence>
<feature type="region of interest" description="Disordered" evidence="1">
    <location>
        <begin position="281"/>
        <end position="342"/>
    </location>
</feature>
<dbReference type="EMBL" id="RSCE01000003">
    <property type="protein sequence ID" value="RSH84913.1"/>
    <property type="molecule type" value="Genomic_DNA"/>
</dbReference>
<accession>A0A427Y1K3</accession>
<reference evidence="2 3" key="1">
    <citation type="submission" date="2018-11" db="EMBL/GenBank/DDBJ databases">
        <title>Genome sequence of Apiotrichum porosum DSM 27194.</title>
        <authorList>
            <person name="Aliyu H."/>
            <person name="Gorte O."/>
            <person name="Ochsenreither K."/>
        </authorList>
    </citation>
    <scope>NUCLEOTIDE SEQUENCE [LARGE SCALE GENOMIC DNA]</scope>
    <source>
        <strain evidence="2 3">DSM 27194</strain>
    </source>
</reference>
<gene>
    <name evidence="2" type="ORF">EHS24_006457</name>
</gene>
<feature type="region of interest" description="Disordered" evidence="1">
    <location>
        <begin position="21"/>
        <end position="72"/>
    </location>
</feature>
<evidence type="ECO:0000256" key="1">
    <source>
        <dbReference type="SAM" id="MobiDB-lite"/>
    </source>
</evidence>
<dbReference type="GeneID" id="39591000"/>
<feature type="region of interest" description="Disordered" evidence="1">
    <location>
        <begin position="168"/>
        <end position="232"/>
    </location>
</feature>
<name>A0A427Y1K3_9TREE</name>
<comment type="caution">
    <text evidence="2">The sequence shown here is derived from an EMBL/GenBank/DDBJ whole genome shotgun (WGS) entry which is preliminary data.</text>
</comment>
<feature type="compositionally biased region" description="Polar residues" evidence="1">
    <location>
        <begin position="303"/>
        <end position="315"/>
    </location>
</feature>
<proteinExistence type="predicted"/>
<feature type="region of interest" description="Disordered" evidence="1">
    <location>
        <begin position="108"/>
        <end position="145"/>
    </location>
</feature>
<dbReference type="Proteomes" id="UP000279236">
    <property type="component" value="Unassembled WGS sequence"/>
</dbReference>
<dbReference type="AlphaFoldDB" id="A0A427Y1K3"/>
<dbReference type="RefSeq" id="XP_028478361.1">
    <property type="nucleotide sequence ID" value="XM_028621909.1"/>
</dbReference>
<evidence type="ECO:0000313" key="3">
    <source>
        <dbReference type="Proteomes" id="UP000279236"/>
    </source>
</evidence>
<organism evidence="2 3">
    <name type="scientific">Apiotrichum porosum</name>
    <dbReference type="NCBI Taxonomy" id="105984"/>
    <lineage>
        <taxon>Eukaryota</taxon>
        <taxon>Fungi</taxon>
        <taxon>Dikarya</taxon>
        <taxon>Basidiomycota</taxon>
        <taxon>Agaricomycotina</taxon>
        <taxon>Tremellomycetes</taxon>
        <taxon>Trichosporonales</taxon>
        <taxon>Trichosporonaceae</taxon>
        <taxon>Apiotrichum</taxon>
    </lineage>
</organism>
<keyword evidence="3" id="KW-1185">Reference proteome</keyword>
<feature type="compositionally biased region" description="Low complexity" evidence="1">
    <location>
        <begin position="209"/>
        <end position="221"/>
    </location>
</feature>
<evidence type="ECO:0000313" key="2">
    <source>
        <dbReference type="EMBL" id="RSH84913.1"/>
    </source>
</evidence>